<evidence type="ECO:0000256" key="9">
    <source>
        <dbReference type="SAM" id="SignalP"/>
    </source>
</evidence>
<evidence type="ECO:0000313" key="11">
    <source>
        <dbReference type="RefSeq" id="XP_032831845.1"/>
    </source>
</evidence>
<gene>
    <name evidence="11" type="primary">LOC116955019</name>
</gene>
<comment type="subcellular location">
    <subcellularLocation>
        <location evidence="1">Secreted</location>
    </subcellularLocation>
</comment>
<keyword evidence="5" id="KW-0165">Cleavage on pair of basic residues</keyword>
<dbReference type="GO" id="GO:0007218">
    <property type="term" value="P:neuropeptide signaling pathway"/>
    <property type="evidence" value="ECO:0007669"/>
    <property type="project" value="UniProtKB-KW"/>
</dbReference>
<evidence type="ECO:0000256" key="1">
    <source>
        <dbReference type="ARBA" id="ARBA00004613"/>
    </source>
</evidence>
<evidence type="ECO:0000313" key="10">
    <source>
        <dbReference type="Proteomes" id="UP001318040"/>
    </source>
</evidence>
<dbReference type="InterPro" id="IPR009106">
    <property type="entry name" value="CART"/>
</dbReference>
<evidence type="ECO:0000256" key="4">
    <source>
        <dbReference type="ARBA" id="ARBA00022525"/>
    </source>
</evidence>
<evidence type="ECO:0000256" key="2">
    <source>
        <dbReference type="ARBA" id="ARBA00005294"/>
    </source>
</evidence>
<dbReference type="PANTHER" id="PTHR16655">
    <property type="entry name" value="COCAINE AND AMPHETAMINE REGULATED TRANSCRIPT PROTEIN"/>
    <property type="match status" value="1"/>
</dbReference>
<keyword evidence="6" id="KW-0529">Neurotransmitter</keyword>
<protein>
    <recommendedName>
        <fullName evidence="3">Cocaine- and amphetamine-regulated transcript protein</fullName>
    </recommendedName>
</protein>
<keyword evidence="9" id="KW-0732">Signal</keyword>
<evidence type="ECO:0000256" key="8">
    <source>
        <dbReference type="ARBA" id="ARBA00023320"/>
    </source>
</evidence>
<dbReference type="GO" id="GO:0032099">
    <property type="term" value="P:negative regulation of appetite"/>
    <property type="evidence" value="ECO:0007669"/>
    <property type="project" value="InterPro"/>
</dbReference>
<dbReference type="FunFam" id="4.10.40.30:FF:000001">
    <property type="entry name" value="Cocaine-and amphetamine-regulated transcript protein"/>
    <property type="match status" value="1"/>
</dbReference>
<keyword evidence="4" id="KW-0964">Secreted</keyword>
<dbReference type="Proteomes" id="UP001318040">
    <property type="component" value="Chromosome 57"/>
</dbReference>
<dbReference type="AlphaFoldDB" id="A0AAJ7XEX9"/>
<dbReference type="GO" id="GO:0008343">
    <property type="term" value="P:adult feeding behavior"/>
    <property type="evidence" value="ECO:0007669"/>
    <property type="project" value="InterPro"/>
</dbReference>
<evidence type="ECO:0000256" key="7">
    <source>
        <dbReference type="ARBA" id="ARBA00023157"/>
    </source>
</evidence>
<dbReference type="GO" id="GO:0045202">
    <property type="term" value="C:synapse"/>
    <property type="evidence" value="ECO:0007669"/>
    <property type="project" value="GOC"/>
</dbReference>
<dbReference type="InterPro" id="IPR036722">
    <property type="entry name" value="CART_C_sf"/>
</dbReference>
<sequence length="136" mass="14944">MDSARRAPAVPLPWQPAPPPPPLPPLLLLLSALLLLCSSSLCGLARAESTQLESRSFEEFPAKDLDASHEKELLDALQSVLEKLQNKRMPSWEKKYGQLPICDAGEWCAVRKGARIGKLCDCTRGTSCNSFLLKCL</sequence>
<reference evidence="11" key="1">
    <citation type="submission" date="2025-08" db="UniProtKB">
        <authorList>
            <consortium name="RefSeq"/>
        </authorList>
    </citation>
    <scope>IDENTIFICATION</scope>
    <source>
        <tissue evidence="11">Sperm</tissue>
    </source>
</reference>
<comment type="similarity">
    <text evidence="2">Belongs to the CART family.</text>
</comment>
<dbReference type="GO" id="GO:0005184">
    <property type="term" value="F:neuropeptide hormone activity"/>
    <property type="evidence" value="ECO:0007669"/>
    <property type="project" value="InterPro"/>
</dbReference>
<evidence type="ECO:0000256" key="6">
    <source>
        <dbReference type="ARBA" id="ARBA00022894"/>
    </source>
</evidence>
<organism evidence="10 11">
    <name type="scientific">Petromyzon marinus</name>
    <name type="common">Sea lamprey</name>
    <dbReference type="NCBI Taxonomy" id="7757"/>
    <lineage>
        <taxon>Eukaryota</taxon>
        <taxon>Metazoa</taxon>
        <taxon>Chordata</taxon>
        <taxon>Craniata</taxon>
        <taxon>Vertebrata</taxon>
        <taxon>Cyclostomata</taxon>
        <taxon>Hyperoartia</taxon>
        <taxon>Petromyzontiformes</taxon>
        <taxon>Petromyzontidae</taxon>
        <taxon>Petromyzon</taxon>
    </lineage>
</organism>
<evidence type="ECO:0000256" key="3">
    <source>
        <dbReference type="ARBA" id="ARBA00018493"/>
    </source>
</evidence>
<accession>A0AAJ7XEX9</accession>
<dbReference type="RefSeq" id="XP_032831845.1">
    <property type="nucleotide sequence ID" value="XM_032975954.1"/>
</dbReference>
<name>A0AAJ7XEX9_PETMA</name>
<dbReference type="GO" id="GO:0043410">
    <property type="term" value="P:positive regulation of MAPK cascade"/>
    <property type="evidence" value="ECO:0007669"/>
    <property type="project" value="InterPro"/>
</dbReference>
<dbReference type="SUPFAM" id="SSF64546">
    <property type="entry name" value="Satiety factor CART (cocaine and amphetamine regulated transcript)"/>
    <property type="match status" value="1"/>
</dbReference>
<dbReference type="Pfam" id="PF06373">
    <property type="entry name" value="CART"/>
    <property type="match status" value="1"/>
</dbReference>
<keyword evidence="7" id="KW-1015">Disulfide bond</keyword>
<feature type="chain" id="PRO_5042497251" description="Cocaine- and amphetamine-regulated transcript protein" evidence="9">
    <location>
        <begin position="48"/>
        <end position="136"/>
    </location>
</feature>
<feature type="signal peptide" evidence="9">
    <location>
        <begin position="1"/>
        <end position="47"/>
    </location>
</feature>
<keyword evidence="8" id="KW-0527">Neuropeptide</keyword>
<dbReference type="Gene3D" id="4.10.40.30">
    <property type="entry name" value="CART, C-terminal domain"/>
    <property type="match status" value="1"/>
</dbReference>
<keyword evidence="10" id="KW-1185">Reference proteome</keyword>
<dbReference type="PANTHER" id="PTHR16655:SF0">
    <property type="entry name" value="COCAINE- AND AMPHETAMINE-REGULATED TRANSCRIPT PROTEIN"/>
    <property type="match status" value="1"/>
</dbReference>
<dbReference type="CDD" id="cd22741">
    <property type="entry name" value="CART_CTD-like"/>
    <property type="match status" value="1"/>
</dbReference>
<dbReference type="GO" id="GO:0005615">
    <property type="term" value="C:extracellular space"/>
    <property type="evidence" value="ECO:0007669"/>
    <property type="project" value="InterPro"/>
</dbReference>
<proteinExistence type="inferred from homology"/>
<dbReference type="GO" id="GO:0007268">
    <property type="term" value="P:chemical synaptic transmission"/>
    <property type="evidence" value="ECO:0007669"/>
    <property type="project" value="UniProtKB-KW"/>
</dbReference>
<evidence type="ECO:0000256" key="5">
    <source>
        <dbReference type="ARBA" id="ARBA00022685"/>
    </source>
</evidence>
<dbReference type="GO" id="GO:0009267">
    <property type="term" value="P:cellular response to starvation"/>
    <property type="evidence" value="ECO:0007669"/>
    <property type="project" value="InterPro"/>
</dbReference>
<dbReference type="KEGG" id="pmrn:116955019"/>